<protein>
    <submittedName>
        <fullName evidence="2">MarR family winged helix-turn-helix transcriptional regulator</fullName>
    </submittedName>
</protein>
<dbReference type="InterPro" id="IPR036388">
    <property type="entry name" value="WH-like_DNA-bd_sf"/>
</dbReference>
<keyword evidence="3" id="KW-1185">Reference proteome</keyword>
<sequence length="145" mass="15644">MSENLEELSGRYRDILRQSVYLVRSIDADGELSTGQVSTLNMIFVEPMRVSAIARYAGIKVPSATEQVIKLESAGMVERIADASDARVVLVKITAFGKKKLAVANKRRNANMAAALSELTSQEQQAVADAIPAIAKLNIALAARL</sequence>
<feature type="domain" description="HTH marR-type" evidence="1">
    <location>
        <begin position="1"/>
        <end position="136"/>
    </location>
</feature>
<dbReference type="InterPro" id="IPR000835">
    <property type="entry name" value="HTH_MarR-typ"/>
</dbReference>
<dbReference type="Gene3D" id="1.10.10.10">
    <property type="entry name" value="Winged helix-like DNA-binding domain superfamily/Winged helix DNA-binding domain"/>
    <property type="match status" value="1"/>
</dbReference>
<dbReference type="PROSITE" id="PS50995">
    <property type="entry name" value="HTH_MARR_2"/>
    <property type="match status" value="1"/>
</dbReference>
<dbReference type="InterPro" id="IPR036390">
    <property type="entry name" value="WH_DNA-bd_sf"/>
</dbReference>
<dbReference type="PANTHER" id="PTHR39515">
    <property type="entry name" value="CONSERVED PROTEIN"/>
    <property type="match status" value="1"/>
</dbReference>
<dbReference type="SUPFAM" id="SSF46785">
    <property type="entry name" value="Winged helix' DNA-binding domain"/>
    <property type="match status" value="1"/>
</dbReference>
<name>A0ABV8R1F7_9MICC</name>
<dbReference type="RefSeq" id="WP_230068709.1">
    <property type="nucleotide sequence ID" value="NZ_BAABLL010000012.1"/>
</dbReference>
<dbReference type="SMART" id="SM00347">
    <property type="entry name" value="HTH_MARR"/>
    <property type="match status" value="1"/>
</dbReference>
<dbReference type="InterPro" id="IPR052526">
    <property type="entry name" value="HTH-type_Bedaq_tolerance"/>
</dbReference>
<accession>A0ABV8R1F7</accession>
<dbReference type="Pfam" id="PF01047">
    <property type="entry name" value="MarR"/>
    <property type="match status" value="1"/>
</dbReference>
<comment type="caution">
    <text evidence="2">The sequence shown here is derived from an EMBL/GenBank/DDBJ whole genome shotgun (WGS) entry which is preliminary data.</text>
</comment>
<reference evidence="3" key="1">
    <citation type="journal article" date="2019" name="Int. J. Syst. Evol. Microbiol.">
        <title>The Global Catalogue of Microorganisms (GCM) 10K type strain sequencing project: providing services to taxonomists for standard genome sequencing and annotation.</title>
        <authorList>
            <consortium name="The Broad Institute Genomics Platform"/>
            <consortium name="The Broad Institute Genome Sequencing Center for Infectious Disease"/>
            <person name="Wu L."/>
            <person name="Ma J."/>
        </authorList>
    </citation>
    <scope>NUCLEOTIDE SEQUENCE [LARGE SCALE GENOMIC DNA]</scope>
    <source>
        <strain evidence="3">CGMCC 1.10698</strain>
    </source>
</reference>
<evidence type="ECO:0000259" key="1">
    <source>
        <dbReference type="PROSITE" id="PS50995"/>
    </source>
</evidence>
<organism evidence="2 3">
    <name type="scientific">Arthrobacter cryoconiti</name>
    <dbReference type="NCBI Taxonomy" id="748907"/>
    <lineage>
        <taxon>Bacteria</taxon>
        <taxon>Bacillati</taxon>
        <taxon>Actinomycetota</taxon>
        <taxon>Actinomycetes</taxon>
        <taxon>Micrococcales</taxon>
        <taxon>Micrococcaceae</taxon>
        <taxon>Arthrobacter</taxon>
    </lineage>
</organism>
<evidence type="ECO:0000313" key="3">
    <source>
        <dbReference type="Proteomes" id="UP001595773"/>
    </source>
</evidence>
<dbReference type="PANTHER" id="PTHR39515:SF2">
    <property type="entry name" value="HTH-TYPE TRANSCRIPTIONAL REGULATOR RV0880"/>
    <property type="match status" value="1"/>
</dbReference>
<dbReference type="Proteomes" id="UP001595773">
    <property type="component" value="Unassembled WGS sequence"/>
</dbReference>
<gene>
    <name evidence="2" type="ORF">ACFOW9_11880</name>
</gene>
<proteinExistence type="predicted"/>
<dbReference type="EMBL" id="JBHSCQ010000018">
    <property type="protein sequence ID" value="MFC4266301.1"/>
    <property type="molecule type" value="Genomic_DNA"/>
</dbReference>
<evidence type="ECO:0000313" key="2">
    <source>
        <dbReference type="EMBL" id="MFC4266301.1"/>
    </source>
</evidence>